<evidence type="ECO:0000313" key="2">
    <source>
        <dbReference type="EMBL" id="RAX12737.1"/>
    </source>
</evidence>
<protein>
    <submittedName>
        <fullName evidence="2">WavE lipopolysaccharide synthesis</fullName>
    </submittedName>
</protein>
<dbReference type="InterPro" id="IPR011122">
    <property type="entry name" value="WavE"/>
</dbReference>
<keyword evidence="1" id="KW-0472">Membrane</keyword>
<dbReference type="EMBL" id="NSCM01000013">
    <property type="protein sequence ID" value="RAX12737.1"/>
    <property type="molecule type" value="Genomic_DNA"/>
</dbReference>
<evidence type="ECO:0000256" key="1">
    <source>
        <dbReference type="SAM" id="Phobius"/>
    </source>
</evidence>
<evidence type="ECO:0000313" key="3">
    <source>
        <dbReference type="Proteomes" id="UP000250919"/>
    </source>
</evidence>
<dbReference type="RefSeq" id="WP_112895246.1">
    <property type="nucleotide sequence ID" value="NZ_CAWNYH010000013.1"/>
</dbReference>
<dbReference type="Proteomes" id="UP000250919">
    <property type="component" value="Unassembled WGS sequence"/>
</dbReference>
<dbReference type="Pfam" id="PF07507">
    <property type="entry name" value="WavE"/>
    <property type="match status" value="1"/>
</dbReference>
<comment type="caution">
    <text evidence="2">The sequence shown here is derived from an EMBL/GenBank/DDBJ whole genome shotgun (WGS) entry which is preliminary data.</text>
</comment>
<proteinExistence type="predicted"/>
<keyword evidence="1" id="KW-1133">Transmembrane helix</keyword>
<accession>A0A329X7B8</accession>
<reference evidence="2 3" key="1">
    <citation type="journal article" date="2018" name="Int. J. Syst. Evol. Microbiol.">
        <title>Whole-genome-based revisit of Photorhabdus phylogeny: proposal for the elevation of most Photorhabdus subspecies to the species level and description of one novel species Photorhabdus bodei sp. nov., and one novel subspecies Photorhabdus laumondii subsp. clarkei subsp. nov.</title>
        <authorList>
            <person name="Machado R.A.R."/>
            <person name="Wuthrich D."/>
            <person name="Kuhnert P."/>
            <person name="Arce C.C.M."/>
            <person name="Thonen L."/>
            <person name="Ruiz C."/>
            <person name="Zhang X."/>
            <person name="Robert C.A.M."/>
            <person name="Karimi J."/>
            <person name="Kamali S."/>
            <person name="Ma J."/>
            <person name="Bruggmann R."/>
            <person name="Erb M."/>
        </authorList>
    </citation>
    <scope>NUCLEOTIDE SEQUENCE [LARGE SCALE GENOMIC DNA]</scope>
    <source>
        <strain evidence="2 3">LJ24-63</strain>
    </source>
</reference>
<dbReference type="AlphaFoldDB" id="A0A329X7B8"/>
<feature type="transmembrane region" description="Helical" evidence="1">
    <location>
        <begin position="300"/>
        <end position="318"/>
    </location>
</feature>
<keyword evidence="1" id="KW-0812">Transmembrane</keyword>
<organism evidence="2 3">
    <name type="scientific">Photorhabdus bodei</name>
    <dbReference type="NCBI Taxonomy" id="2029681"/>
    <lineage>
        <taxon>Bacteria</taxon>
        <taxon>Pseudomonadati</taxon>
        <taxon>Pseudomonadota</taxon>
        <taxon>Gammaproteobacteria</taxon>
        <taxon>Enterobacterales</taxon>
        <taxon>Morganellaceae</taxon>
        <taxon>Photorhabdus</taxon>
    </lineage>
</organism>
<sequence length="340" mass="41001">MKGKIDIVMQGTLTANNKIDKQLVSYVLKVRRLFPHSRLILSTWEVDDFLRNTIEKISRYFDIDILFNTDPGAITTYFNGIKYSSNINRMLVSTYQGILHSDNEYIVKLRTDSYFYNTNIMELMETYIINNIDNLKRDENYTIFKERMINCNLFARNAKGYLPYLFHPGDILLAGRRIDLEKLFSIELANKDIFQTHTRMYFYTMMRFVPEQYIWVKCIEKQKGYRIFPGNQSHSNELIEESERFYVNNFFVADSNTLGFKWPKHTTHYHNKGTYSIYTNEDWKRMYNKYVLKIPNKINLYHLYERFVTIMMIIYFMIRTNLLRIPFIKQIAIKRFYKRG</sequence>
<name>A0A329X7B8_9GAMM</name>
<dbReference type="GeneID" id="88806257"/>
<gene>
    <name evidence="2" type="ORF">CKY02_10300</name>
</gene>